<keyword evidence="7" id="KW-1185">Reference proteome</keyword>
<dbReference type="PANTHER" id="PTHR11010:SF23">
    <property type="entry name" value="SERINE PEPTIDASE"/>
    <property type="match status" value="1"/>
</dbReference>
<dbReference type="OrthoDB" id="1735038at2759"/>
<name>S3BVH8_OPHP1</name>
<evidence type="ECO:0000256" key="1">
    <source>
        <dbReference type="ARBA" id="ARBA00011079"/>
    </source>
</evidence>
<dbReference type="eggNOG" id="KOG2182">
    <property type="taxonomic scope" value="Eukaryota"/>
</dbReference>
<dbReference type="InterPro" id="IPR008758">
    <property type="entry name" value="Peptidase_S28"/>
</dbReference>
<accession>S3BVH8</accession>
<dbReference type="Proteomes" id="UP000016923">
    <property type="component" value="Unassembled WGS sequence"/>
</dbReference>
<keyword evidence="2" id="KW-0645">Protease</keyword>
<dbReference type="InterPro" id="IPR029058">
    <property type="entry name" value="AB_hydrolase_fold"/>
</dbReference>
<keyword evidence="3" id="KW-0732">Signal</keyword>
<gene>
    <name evidence="6" type="ORF">F503_03819</name>
</gene>
<proteinExistence type="inferred from homology"/>
<organism evidence="6 7">
    <name type="scientific">Ophiostoma piceae (strain UAMH 11346)</name>
    <name type="common">Sap stain fungus</name>
    <dbReference type="NCBI Taxonomy" id="1262450"/>
    <lineage>
        <taxon>Eukaryota</taxon>
        <taxon>Fungi</taxon>
        <taxon>Dikarya</taxon>
        <taxon>Ascomycota</taxon>
        <taxon>Pezizomycotina</taxon>
        <taxon>Sordariomycetes</taxon>
        <taxon>Sordariomycetidae</taxon>
        <taxon>Ophiostomatales</taxon>
        <taxon>Ophiostomataceae</taxon>
        <taxon>Ophiostoma</taxon>
    </lineage>
</organism>
<dbReference type="HOGENOM" id="CLU_023630_1_0_1"/>
<evidence type="ECO:0000256" key="4">
    <source>
        <dbReference type="ARBA" id="ARBA00022801"/>
    </source>
</evidence>
<dbReference type="PANTHER" id="PTHR11010">
    <property type="entry name" value="PROTEASE S28 PRO-X CARBOXYPEPTIDASE-RELATED"/>
    <property type="match status" value="1"/>
</dbReference>
<evidence type="ECO:0000256" key="5">
    <source>
        <dbReference type="ARBA" id="ARBA00023180"/>
    </source>
</evidence>
<evidence type="ECO:0000313" key="7">
    <source>
        <dbReference type="Proteomes" id="UP000016923"/>
    </source>
</evidence>
<dbReference type="SUPFAM" id="SSF53474">
    <property type="entry name" value="alpha/beta-Hydrolases"/>
    <property type="match status" value="1"/>
</dbReference>
<dbReference type="AlphaFoldDB" id="S3BVH8"/>
<evidence type="ECO:0000256" key="2">
    <source>
        <dbReference type="ARBA" id="ARBA00022670"/>
    </source>
</evidence>
<sequence length="646" mass="70563">MGRACMSHSVSGACTSDSYIRWPLSVVLFSCSGLDSCKVQSADSPSTSSSVSLLIFFCLFLRLNLSLIPTMKISLALAAWAAVSSASFIFGQKPPGLQKGTFHPDVAAKVAAENANAHVLNKRTGSGGSHPVPTNGWGTFRQLIDHNNPRLGTFDQRYWYSTAYWKGPGSPIVMTNPGEQSGTGWNVTYLTNQRIIGYFAEQVGGATIILEHRYWGESSPYEDLTVKNLKYLTVDNALRDMTYFAETFVPPFDTTGKSRPSKAPWVLTGGSYPGALAAWMANLASRQPEAGASGYHSGVSPFWAYYSTSGVVQALGDFWEYFAITQANTPQNCSRDLTATIAHVDNILQHGTSSAKADLKAKFMLGDLLDADFARALAFGPIFFQQTQFYFEQYYGYTPYYRFCDYLENVWPGSNDTIPGKGGVGVTKALAGYAKWMTETVLPHLCESFGLSDFQGTYNTGCLQNLNASSAMYRDISPTNMISRQYWWLVCNEPLSWFQDGLPAGQPSIVSRLVSYDYHVAICRAQFPESAGGFGLAHGRTVAQVNAYTGGWSVPSRKTPRLLYANGQIDPWRAATVSSDWRPGGPMVSSDNVPIHVVPGGGHCSDVYAENWGVNAEVKAIVDEEAATISGWVNDFYRAKGLKKPA</sequence>
<dbReference type="EMBL" id="KE148157">
    <property type="protein sequence ID" value="EPE05214.1"/>
    <property type="molecule type" value="Genomic_DNA"/>
</dbReference>
<dbReference type="GO" id="GO:0006508">
    <property type="term" value="P:proteolysis"/>
    <property type="evidence" value="ECO:0007669"/>
    <property type="project" value="UniProtKB-KW"/>
</dbReference>
<keyword evidence="4" id="KW-0378">Hydrolase</keyword>
<dbReference type="Gene3D" id="3.40.50.1820">
    <property type="entry name" value="alpha/beta hydrolase"/>
    <property type="match status" value="2"/>
</dbReference>
<protein>
    <submittedName>
        <fullName evidence="6">Serine-type peptidase</fullName>
    </submittedName>
</protein>
<evidence type="ECO:0000256" key="3">
    <source>
        <dbReference type="ARBA" id="ARBA00022729"/>
    </source>
</evidence>
<dbReference type="OMA" id="AFCANIT"/>
<keyword evidence="5" id="KW-0325">Glycoprotein</keyword>
<comment type="similarity">
    <text evidence="1">Belongs to the peptidase S28 family.</text>
</comment>
<reference evidence="6 7" key="1">
    <citation type="journal article" date="2013" name="BMC Genomics">
        <title>The genome and transcriptome of the pine saprophyte Ophiostoma piceae, and a comparison with the bark beetle-associated pine pathogen Grosmannia clavigera.</title>
        <authorList>
            <person name="Haridas S."/>
            <person name="Wang Y."/>
            <person name="Lim L."/>
            <person name="Massoumi Alamouti S."/>
            <person name="Jackman S."/>
            <person name="Docking R."/>
            <person name="Robertson G."/>
            <person name="Birol I."/>
            <person name="Bohlmann J."/>
            <person name="Breuil C."/>
        </authorList>
    </citation>
    <scope>NUCLEOTIDE SEQUENCE [LARGE SCALE GENOMIC DNA]</scope>
    <source>
        <strain evidence="6 7">UAMH 11346</strain>
    </source>
</reference>
<evidence type="ECO:0000313" key="6">
    <source>
        <dbReference type="EMBL" id="EPE05214.1"/>
    </source>
</evidence>
<dbReference type="GO" id="GO:0070008">
    <property type="term" value="F:serine-type exopeptidase activity"/>
    <property type="evidence" value="ECO:0007669"/>
    <property type="project" value="InterPro"/>
</dbReference>
<dbReference type="GO" id="GO:0008239">
    <property type="term" value="F:dipeptidyl-peptidase activity"/>
    <property type="evidence" value="ECO:0007669"/>
    <property type="project" value="TreeGrafter"/>
</dbReference>
<dbReference type="Pfam" id="PF05577">
    <property type="entry name" value="Peptidase_S28"/>
    <property type="match status" value="1"/>
</dbReference>
<dbReference type="VEuPathDB" id="FungiDB:F503_03819"/>